<dbReference type="SUPFAM" id="SSF141868">
    <property type="entry name" value="EAL domain-like"/>
    <property type="match status" value="1"/>
</dbReference>
<gene>
    <name evidence="2" type="ORF">BM613_08375</name>
</gene>
<dbReference type="PROSITE" id="PS50883">
    <property type="entry name" value="EAL"/>
    <property type="match status" value="1"/>
</dbReference>
<dbReference type="RefSeq" id="WP_181362986.1">
    <property type="nucleotide sequence ID" value="NZ_MPDK01000012.1"/>
</dbReference>
<dbReference type="AlphaFoldDB" id="A0A2U3D8A1"/>
<protein>
    <recommendedName>
        <fullName evidence="1">EAL domain-containing protein</fullName>
    </recommendedName>
</protein>
<comment type="caution">
    <text evidence="2">The sequence shown here is derived from an EMBL/GenBank/DDBJ whole genome shotgun (WGS) entry which is preliminary data.</text>
</comment>
<dbReference type="CDD" id="cd01948">
    <property type="entry name" value="EAL"/>
    <property type="match status" value="1"/>
</dbReference>
<evidence type="ECO:0000313" key="3">
    <source>
        <dbReference type="Proteomes" id="UP000245380"/>
    </source>
</evidence>
<dbReference type="EMBL" id="MPDK01000012">
    <property type="protein sequence ID" value="PWI57479.1"/>
    <property type="molecule type" value="Genomic_DNA"/>
</dbReference>
<dbReference type="SMART" id="SM00052">
    <property type="entry name" value="EAL"/>
    <property type="match status" value="1"/>
</dbReference>
<evidence type="ECO:0000313" key="2">
    <source>
        <dbReference type="EMBL" id="PWI57479.1"/>
    </source>
</evidence>
<dbReference type="Pfam" id="PF00563">
    <property type="entry name" value="EAL"/>
    <property type="match status" value="1"/>
</dbReference>
<proteinExistence type="predicted"/>
<organism evidence="2 3">
    <name type="scientific">Sulfoacidibacillus thermotolerans</name>
    <name type="common">Acidibacillus sulfuroxidans</name>
    <dbReference type="NCBI Taxonomy" id="1765684"/>
    <lineage>
        <taxon>Bacteria</taxon>
        <taxon>Bacillati</taxon>
        <taxon>Bacillota</taxon>
        <taxon>Bacilli</taxon>
        <taxon>Bacillales</taxon>
        <taxon>Alicyclobacillaceae</taxon>
        <taxon>Sulfoacidibacillus</taxon>
    </lineage>
</organism>
<dbReference type="Gene3D" id="3.20.20.450">
    <property type="entry name" value="EAL domain"/>
    <property type="match status" value="1"/>
</dbReference>
<name>A0A2U3D8A1_SULT2</name>
<dbReference type="InterPro" id="IPR035919">
    <property type="entry name" value="EAL_sf"/>
</dbReference>
<evidence type="ECO:0000259" key="1">
    <source>
        <dbReference type="PROSITE" id="PS50883"/>
    </source>
</evidence>
<dbReference type="PANTHER" id="PTHR33121">
    <property type="entry name" value="CYCLIC DI-GMP PHOSPHODIESTERASE PDEF"/>
    <property type="match status" value="1"/>
</dbReference>
<dbReference type="InterPro" id="IPR001633">
    <property type="entry name" value="EAL_dom"/>
</dbReference>
<dbReference type="GO" id="GO:0071111">
    <property type="term" value="F:cyclic-guanylate-specific phosphodiesterase activity"/>
    <property type="evidence" value="ECO:0007669"/>
    <property type="project" value="InterPro"/>
</dbReference>
<accession>A0A2U3D8A1</accession>
<sequence length="293" mass="34009">MQKRWVSEVLKKKSLYTLYQPIVDHRRGQVIAHEALSRPYLNQRFFPPDIFFKSAARCNQQAAADRLAFEQAIAHFQYDSLSCKTLFINVIPTNLLDARFVHFLERIAGRFRQLSMELVIELVEYIPYCTKEIVSAIDRLRSQGVYFALDDLQEDADLPDLLDKVGRIHPEYVKIDKSMIQGLARSIQQQKQVERLLKVIPESTKIVAEGVEEWEDLHLLRELGVHLSQGFYWSKPLKMSETPWLLAQIELQKEGLHSMVMHRDRPFSDAQVVAMGKSLDLLLLSYHVFKGDL</sequence>
<dbReference type="Proteomes" id="UP000245380">
    <property type="component" value="Unassembled WGS sequence"/>
</dbReference>
<feature type="domain" description="EAL" evidence="1">
    <location>
        <begin position="1"/>
        <end position="250"/>
    </location>
</feature>
<keyword evidence="3" id="KW-1185">Reference proteome</keyword>
<reference evidence="2 3" key="1">
    <citation type="submission" date="2016-11" db="EMBL/GenBank/DDBJ databases">
        <title>Comparative genomics of Acidibacillus ferroxidans species.</title>
        <authorList>
            <person name="Oliveira G."/>
            <person name="Nunes G."/>
            <person name="Oliveira R."/>
            <person name="Araujo F."/>
            <person name="Salim A."/>
            <person name="Scholte L."/>
            <person name="Morais D."/>
            <person name="Nancucheo I."/>
            <person name="Johnson D.B."/>
            <person name="Grail B."/>
            <person name="Bittencourt J."/>
            <person name="Valadares R."/>
        </authorList>
    </citation>
    <scope>NUCLEOTIDE SEQUENCE [LARGE SCALE GENOMIC DNA]</scope>
    <source>
        <strain evidence="2 3">Y002</strain>
    </source>
</reference>
<dbReference type="InterPro" id="IPR050706">
    <property type="entry name" value="Cyclic-di-GMP_PDE-like"/>
</dbReference>
<dbReference type="PANTHER" id="PTHR33121:SF76">
    <property type="entry name" value="SIGNALING PROTEIN"/>
    <property type="match status" value="1"/>
</dbReference>